<evidence type="ECO:0000313" key="3">
    <source>
        <dbReference type="Proteomes" id="UP001142393"/>
    </source>
</evidence>
<dbReference type="AlphaFoldDB" id="A0A9W8P8I6"/>
<feature type="region of interest" description="Disordered" evidence="1">
    <location>
        <begin position="338"/>
        <end position="374"/>
    </location>
</feature>
<gene>
    <name evidence="2" type="ORF">DFH05DRAFT_1475048</name>
</gene>
<accession>A0A9W8P8I6</accession>
<sequence length="478" mass="53910">MYSDPSTAEKHAEVLMNRHQRGLVDACFEENQYDEGIALLSQLRTPAVLPSASHMRQLLYFSLYPPAVETSPIDGLLSPSKNSRQQQRSLIISSHTAASACSLLVQYAMSMRPQEVAEVLPSYNCSNVDRGDSPESLIAKESYCISEAKNCWNILQKGFIHRAITSSPTTRRVRRTTVYEDEDGDEAEDDSKFGVSNVVAEHAWLVLDFLLILFERDECETEARGLPRYSPLLLNQIPAPRNGKGARWEADAPLSIILYALTQDGNEQRLQMGARLAHLLINLCSTNLFDFTMFLNSVFTRVYTTAPKEFLALLMSLPPTVPVLRFRIALLHKFNSNGSKSTTRDASLRAKPQARAKPIRRAPDNTKSIEEQSKSQLTSTSILSQITLPTFADIQRSMEELKLNLLNNDIPYSWIQFQLWTSFAMYQTRLPLEVRDDGWRGLLQSGNLSQRLDELFDSKDPEATVYKEILNDVLSGQP</sequence>
<evidence type="ECO:0000256" key="1">
    <source>
        <dbReference type="SAM" id="MobiDB-lite"/>
    </source>
</evidence>
<dbReference type="Proteomes" id="UP001142393">
    <property type="component" value="Unassembled WGS sequence"/>
</dbReference>
<name>A0A9W8P8I6_9AGAR</name>
<protein>
    <submittedName>
        <fullName evidence="2">Uncharacterized protein</fullName>
    </submittedName>
</protein>
<evidence type="ECO:0000313" key="2">
    <source>
        <dbReference type="EMBL" id="KAJ3748980.1"/>
    </source>
</evidence>
<keyword evidence="3" id="KW-1185">Reference proteome</keyword>
<reference evidence="2 3" key="1">
    <citation type="journal article" date="2023" name="Proc. Natl. Acad. Sci. U.S.A.">
        <title>A global phylogenomic analysis of the shiitake genus Lentinula.</title>
        <authorList>
            <person name="Sierra-Patev S."/>
            <person name="Min B."/>
            <person name="Naranjo-Ortiz M."/>
            <person name="Looney B."/>
            <person name="Konkel Z."/>
            <person name="Slot J.C."/>
            <person name="Sakamoto Y."/>
            <person name="Steenwyk J.L."/>
            <person name="Rokas A."/>
            <person name="Carro J."/>
            <person name="Camarero S."/>
            <person name="Ferreira P."/>
            <person name="Molpeceres G."/>
            <person name="Ruiz-Duenas F.J."/>
            <person name="Serrano A."/>
            <person name="Henrissat B."/>
            <person name="Drula E."/>
            <person name="Hughes K.W."/>
            <person name="Mata J.L."/>
            <person name="Ishikawa N.K."/>
            <person name="Vargas-Isla R."/>
            <person name="Ushijima S."/>
            <person name="Smith C.A."/>
            <person name="Donoghue J."/>
            <person name="Ahrendt S."/>
            <person name="Andreopoulos W."/>
            <person name="He G."/>
            <person name="LaButti K."/>
            <person name="Lipzen A."/>
            <person name="Ng V."/>
            <person name="Riley R."/>
            <person name="Sandor L."/>
            <person name="Barry K."/>
            <person name="Martinez A.T."/>
            <person name="Xiao Y."/>
            <person name="Gibbons J.G."/>
            <person name="Terashima K."/>
            <person name="Grigoriev I.V."/>
            <person name="Hibbett D."/>
        </authorList>
    </citation>
    <scope>NUCLEOTIDE SEQUENCE [LARGE SCALE GENOMIC DNA]</scope>
    <source>
        <strain evidence="2 3">TFB7810</strain>
    </source>
</reference>
<comment type="caution">
    <text evidence="2">The sequence shown here is derived from an EMBL/GenBank/DDBJ whole genome shotgun (WGS) entry which is preliminary data.</text>
</comment>
<proteinExistence type="predicted"/>
<dbReference type="EMBL" id="JANVFU010000002">
    <property type="protein sequence ID" value="KAJ3748980.1"/>
    <property type="molecule type" value="Genomic_DNA"/>
</dbReference>
<feature type="compositionally biased region" description="Basic and acidic residues" evidence="1">
    <location>
        <begin position="361"/>
        <end position="373"/>
    </location>
</feature>
<organism evidence="2 3">
    <name type="scientific">Lentinula detonsa</name>
    <dbReference type="NCBI Taxonomy" id="2804962"/>
    <lineage>
        <taxon>Eukaryota</taxon>
        <taxon>Fungi</taxon>
        <taxon>Dikarya</taxon>
        <taxon>Basidiomycota</taxon>
        <taxon>Agaricomycotina</taxon>
        <taxon>Agaricomycetes</taxon>
        <taxon>Agaricomycetidae</taxon>
        <taxon>Agaricales</taxon>
        <taxon>Marasmiineae</taxon>
        <taxon>Omphalotaceae</taxon>
        <taxon>Lentinula</taxon>
    </lineage>
</organism>